<dbReference type="AlphaFoldDB" id="A0AAF0QBP7"/>
<keyword evidence="2" id="KW-1185">Reference proteome</keyword>
<proteinExistence type="predicted"/>
<dbReference type="Proteomes" id="UP001234989">
    <property type="component" value="Chromosome 3"/>
</dbReference>
<evidence type="ECO:0000313" key="1">
    <source>
        <dbReference type="EMBL" id="WMV20173.1"/>
    </source>
</evidence>
<gene>
    <name evidence="1" type="ORF">MTR67_013558</name>
</gene>
<organism evidence="1 2">
    <name type="scientific">Solanum verrucosum</name>
    <dbReference type="NCBI Taxonomy" id="315347"/>
    <lineage>
        <taxon>Eukaryota</taxon>
        <taxon>Viridiplantae</taxon>
        <taxon>Streptophyta</taxon>
        <taxon>Embryophyta</taxon>
        <taxon>Tracheophyta</taxon>
        <taxon>Spermatophyta</taxon>
        <taxon>Magnoliopsida</taxon>
        <taxon>eudicotyledons</taxon>
        <taxon>Gunneridae</taxon>
        <taxon>Pentapetalae</taxon>
        <taxon>asterids</taxon>
        <taxon>lamiids</taxon>
        <taxon>Solanales</taxon>
        <taxon>Solanaceae</taxon>
        <taxon>Solanoideae</taxon>
        <taxon>Solaneae</taxon>
        <taxon>Solanum</taxon>
    </lineage>
</organism>
<sequence>MGGSRSPIRWFEARDVKPLEVELVKDAQDKVRCIQAKLLAAQSRQKKYADHKVRDMEFQTEEEPIAILDRDVRKLRTKEIKSVKVQWKHRPVKEVTWEAEKDM</sequence>
<name>A0AAF0QBP7_SOLVR</name>
<dbReference type="EMBL" id="CP133614">
    <property type="protein sequence ID" value="WMV20173.1"/>
    <property type="molecule type" value="Genomic_DNA"/>
</dbReference>
<evidence type="ECO:0000313" key="2">
    <source>
        <dbReference type="Proteomes" id="UP001234989"/>
    </source>
</evidence>
<reference evidence="1" key="1">
    <citation type="submission" date="2023-08" db="EMBL/GenBank/DDBJ databases">
        <title>A de novo genome assembly of Solanum verrucosum Schlechtendal, a Mexican diploid species geographically isolated from the other diploid A-genome species in potato relatives.</title>
        <authorList>
            <person name="Hosaka K."/>
        </authorList>
    </citation>
    <scope>NUCLEOTIDE SEQUENCE</scope>
    <source>
        <tissue evidence="1">Young leaves</tissue>
    </source>
</reference>
<protein>
    <submittedName>
        <fullName evidence="1">Uncharacterized protein</fullName>
    </submittedName>
</protein>
<accession>A0AAF0QBP7</accession>